<sequence length="188" mass="20906">MQRQRPMPVNAFVELFDQMGPNDQLNLRDLRIKAITLLALCALTRPSDLAPKGKVFKPEDNSSSTIPMSVHDITFEQEGSMTICFHGIKNDINRQGFEVNIPQNGEKHSCDPVKCLKMYIERTQDCRSKECVGLFLTLRAPYHAIAVDTVANILEEAIYRVGLQGQGFTAKSFRPTGATNAVNIGVLP</sequence>
<dbReference type="SUPFAM" id="SSF56349">
    <property type="entry name" value="DNA breaking-rejoining enzymes"/>
    <property type="match status" value="1"/>
</dbReference>
<dbReference type="InterPro" id="IPR013762">
    <property type="entry name" value="Integrase-like_cat_sf"/>
</dbReference>
<reference evidence="2" key="1">
    <citation type="journal article" date="2019" name="bioRxiv">
        <title>The Genome of the Zebra Mussel, Dreissena polymorpha: A Resource for Invasive Species Research.</title>
        <authorList>
            <person name="McCartney M.A."/>
            <person name="Auch B."/>
            <person name="Kono T."/>
            <person name="Mallez S."/>
            <person name="Zhang Y."/>
            <person name="Obille A."/>
            <person name="Becker A."/>
            <person name="Abrahante J.E."/>
            <person name="Garbe J."/>
            <person name="Badalamenti J.P."/>
            <person name="Herman A."/>
            <person name="Mangelson H."/>
            <person name="Liachko I."/>
            <person name="Sullivan S."/>
            <person name="Sone E.D."/>
            <person name="Koren S."/>
            <person name="Silverstein K.A.T."/>
            <person name="Beckman K.B."/>
            <person name="Gohl D.M."/>
        </authorList>
    </citation>
    <scope>NUCLEOTIDE SEQUENCE</scope>
    <source>
        <strain evidence="2">Duluth1</strain>
        <tissue evidence="2">Whole animal</tissue>
    </source>
</reference>
<protein>
    <submittedName>
        <fullName evidence="2">Uncharacterized protein</fullName>
    </submittedName>
</protein>
<organism evidence="2 3">
    <name type="scientific">Dreissena polymorpha</name>
    <name type="common">Zebra mussel</name>
    <name type="synonym">Mytilus polymorpha</name>
    <dbReference type="NCBI Taxonomy" id="45954"/>
    <lineage>
        <taxon>Eukaryota</taxon>
        <taxon>Metazoa</taxon>
        <taxon>Spiralia</taxon>
        <taxon>Lophotrochozoa</taxon>
        <taxon>Mollusca</taxon>
        <taxon>Bivalvia</taxon>
        <taxon>Autobranchia</taxon>
        <taxon>Heteroconchia</taxon>
        <taxon>Euheterodonta</taxon>
        <taxon>Imparidentia</taxon>
        <taxon>Neoheterodontei</taxon>
        <taxon>Myida</taxon>
        <taxon>Dreissenoidea</taxon>
        <taxon>Dreissenidae</taxon>
        <taxon>Dreissena</taxon>
    </lineage>
</organism>
<keyword evidence="1" id="KW-0233">DNA recombination</keyword>
<dbReference type="GO" id="GO:0003677">
    <property type="term" value="F:DNA binding"/>
    <property type="evidence" value="ECO:0007669"/>
    <property type="project" value="InterPro"/>
</dbReference>
<dbReference type="EMBL" id="JAIWYP010000001">
    <property type="protein sequence ID" value="KAH3890209.1"/>
    <property type="molecule type" value="Genomic_DNA"/>
</dbReference>
<dbReference type="Gene3D" id="1.10.443.10">
    <property type="entry name" value="Intergrase catalytic core"/>
    <property type="match status" value="1"/>
</dbReference>
<name>A0A9D4NAM0_DREPO</name>
<reference evidence="2" key="2">
    <citation type="submission" date="2020-11" db="EMBL/GenBank/DDBJ databases">
        <authorList>
            <person name="McCartney M.A."/>
            <person name="Auch B."/>
            <person name="Kono T."/>
            <person name="Mallez S."/>
            <person name="Becker A."/>
            <person name="Gohl D.M."/>
            <person name="Silverstein K.A.T."/>
            <person name="Koren S."/>
            <person name="Bechman K.B."/>
            <person name="Herman A."/>
            <person name="Abrahante J.E."/>
            <person name="Garbe J."/>
        </authorList>
    </citation>
    <scope>NUCLEOTIDE SEQUENCE</scope>
    <source>
        <strain evidence="2">Duluth1</strain>
        <tissue evidence="2">Whole animal</tissue>
    </source>
</reference>
<dbReference type="AlphaFoldDB" id="A0A9D4NAM0"/>
<dbReference type="InterPro" id="IPR011010">
    <property type="entry name" value="DNA_brk_join_enz"/>
</dbReference>
<evidence type="ECO:0000313" key="3">
    <source>
        <dbReference type="Proteomes" id="UP000828390"/>
    </source>
</evidence>
<proteinExistence type="predicted"/>
<accession>A0A9D4NAM0</accession>
<keyword evidence="3" id="KW-1185">Reference proteome</keyword>
<evidence type="ECO:0000313" key="2">
    <source>
        <dbReference type="EMBL" id="KAH3890209.1"/>
    </source>
</evidence>
<comment type="caution">
    <text evidence="2">The sequence shown here is derived from an EMBL/GenBank/DDBJ whole genome shotgun (WGS) entry which is preliminary data.</text>
</comment>
<dbReference type="Proteomes" id="UP000828390">
    <property type="component" value="Unassembled WGS sequence"/>
</dbReference>
<dbReference type="GO" id="GO:0015074">
    <property type="term" value="P:DNA integration"/>
    <property type="evidence" value="ECO:0007669"/>
    <property type="project" value="InterPro"/>
</dbReference>
<dbReference type="GO" id="GO:0006310">
    <property type="term" value="P:DNA recombination"/>
    <property type="evidence" value="ECO:0007669"/>
    <property type="project" value="UniProtKB-KW"/>
</dbReference>
<evidence type="ECO:0000256" key="1">
    <source>
        <dbReference type="ARBA" id="ARBA00023172"/>
    </source>
</evidence>
<gene>
    <name evidence="2" type="ORF">DPMN_014281</name>
</gene>